<feature type="compositionally biased region" description="Polar residues" evidence="1">
    <location>
        <begin position="142"/>
        <end position="165"/>
    </location>
</feature>
<feature type="compositionally biased region" description="Polar residues" evidence="1">
    <location>
        <begin position="350"/>
        <end position="361"/>
    </location>
</feature>
<feature type="compositionally biased region" description="Polar residues" evidence="1">
    <location>
        <begin position="197"/>
        <end position="218"/>
    </location>
</feature>
<feature type="compositionally biased region" description="Acidic residues" evidence="1">
    <location>
        <begin position="620"/>
        <end position="629"/>
    </location>
</feature>
<comment type="caution">
    <text evidence="2">The sequence shown here is derived from an EMBL/GenBank/DDBJ whole genome shotgun (WGS) entry which is preliminary data.</text>
</comment>
<feature type="compositionally biased region" description="Polar residues" evidence="1">
    <location>
        <begin position="777"/>
        <end position="788"/>
    </location>
</feature>
<dbReference type="Pfam" id="PF12396">
    <property type="entry name" value="DUF3659"/>
    <property type="match status" value="1"/>
</dbReference>
<evidence type="ECO:0000313" key="2">
    <source>
        <dbReference type="EMBL" id="KAK5699127.1"/>
    </source>
</evidence>
<feature type="compositionally biased region" description="Polar residues" evidence="1">
    <location>
        <begin position="719"/>
        <end position="741"/>
    </location>
</feature>
<dbReference type="PANTHER" id="PTHR39461:SF1">
    <property type="entry name" value="LEA DOMAIN PROTEIN (AFU_ORTHOLOGUE AFUA_8G04920)"/>
    <property type="match status" value="1"/>
</dbReference>
<dbReference type="EMBL" id="JAVRQU010000009">
    <property type="protein sequence ID" value="KAK5699127.1"/>
    <property type="molecule type" value="Genomic_DNA"/>
</dbReference>
<feature type="compositionally biased region" description="Pro residues" evidence="1">
    <location>
        <begin position="409"/>
        <end position="421"/>
    </location>
</feature>
<proteinExistence type="predicted"/>
<dbReference type="PANTHER" id="PTHR39461">
    <property type="entry name" value="LEA DOMAIN PROTEIN (AFU_ORTHOLOGUE AFUA_8G04920)"/>
    <property type="match status" value="1"/>
</dbReference>
<organism evidence="2 3">
    <name type="scientific">Elasticomyces elasticus</name>
    <dbReference type="NCBI Taxonomy" id="574655"/>
    <lineage>
        <taxon>Eukaryota</taxon>
        <taxon>Fungi</taxon>
        <taxon>Dikarya</taxon>
        <taxon>Ascomycota</taxon>
        <taxon>Pezizomycotina</taxon>
        <taxon>Dothideomycetes</taxon>
        <taxon>Dothideomycetidae</taxon>
        <taxon>Mycosphaerellales</taxon>
        <taxon>Teratosphaeriaceae</taxon>
        <taxon>Elasticomyces</taxon>
    </lineage>
</organism>
<feature type="compositionally biased region" description="Polar residues" evidence="1">
    <location>
        <begin position="796"/>
        <end position="805"/>
    </location>
</feature>
<feature type="region of interest" description="Disordered" evidence="1">
    <location>
        <begin position="533"/>
        <end position="575"/>
    </location>
</feature>
<gene>
    <name evidence="2" type="ORF">LTR97_006776</name>
</gene>
<dbReference type="AlphaFoldDB" id="A0AAN7WAE8"/>
<evidence type="ECO:0000313" key="3">
    <source>
        <dbReference type="Proteomes" id="UP001310594"/>
    </source>
</evidence>
<feature type="region of interest" description="Disordered" evidence="1">
    <location>
        <begin position="613"/>
        <end position="866"/>
    </location>
</feature>
<reference evidence="2" key="1">
    <citation type="submission" date="2023-08" db="EMBL/GenBank/DDBJ databases">
        <title>Black Yeasts Isolated from many extreme environments.</title>
        <authorList>
            <person name="Coleine C."/>
            <person name="Stajich J.E."/>
            <person name="Selbmann L."/>
        </authorList>
    </citation>
    <scope>NUCLEOTIDE SEQUENCE</scope>
    <source>
        <strain evidence="2">CCFEE 5810</strain>
    </source>
</reference>
<evidence type="ECO:0000256" key="1">
    <source>
        <dbReference type="SAM" id="MobiDB-lite"/>
    </source>
</evidence>
<feature type="compositionally biased region" description="Basic and acidic residues" evidence="1">
    <location>
        <begin position="10"/>
        <end position="39"/>
    </location>
</feature>
<name>A0AAN7WAE8_9PEZI</name>
<feature type="region of interest" description="Disordered" evidence="1">
    <location>
        <begin position="882"/>
        <end position="1040"/>
    </location>
</feature>
<feature type="compositionally biased region" description="Polar residues" evidence="1">
    <location>
        <begin position="956"/>
        <end position="976"/>
    </location>
</feature>
<sequence length="1040" mass="111950">MSIFKRKPKADKVEKPEKGAEKGKKGSKESKEDAKKQLGPEKPPQQPYKPTHAASDAVRKAPAANAGKLSQDAADYAHGGANLHQQPVASTAQPFSHAGMRPVVTGTNPQPPYRGFSGGFNMQRNHSGEVFTTDPDAPPMPTSSSVEHGSTTPRNGPARQNSGYFSQRRDNAPGFDSPMLGNPKMAMAARDRGYINPHTSSDSGYASTAHSRAPSEQMNAYELAKPHLPRDSSGFLPELSLSEELARDPAFSEASFGADEADEQRATTPKQPDSALKNGKGYFSRLDPSNDSNKVKASGSRRTTQKQTRFEQAPEVTAPASSEYSRSMHLPEAVHEVRPESATLPHQKLFSPTQNATSYSAPTEEPRPSFSVPVRHSTPPPQRHNEPHPQFAVPARMSTPPPAREHEQPAPPMRFSSPPPQHQQAPVFQPLERVISPSLRSSQPPVGSLDGFKVNKRGKILDEEGEVIGELIEGDIMDCVRQRCNGYGEVLDDHGRVVGRVQPTEQMLDSPIMRVASPGPSPAPVVPQQNYFVPQVQQPPPRSNTPSGIKPSRRESAASQREVFTPAWQRQSQNNQASMAWELRDHLANTNTQAKQAIAPAEYPGNVTAVELDASGAQSESEEEEEEEVTPIFDYSEVFMPVPSVPPRSARRSETPSPPVESRWAASELIQPISETNKRALQEDSPTPSRHVSAPPAARQPPFQQQAPIQLPSAAPTPVTVSQTDMTPTPDRQQSVTQYRPSQPLILQPSTSALGSMIARATSPAPQVHSEPERHSTVTPTTEQQLQNRRALLRSASDSNMSDMSKSYAKPAMSPVPEDGDAPDDAISQQRSPALFSYKGAIPASDGLPSNASLAPSRALGAKSPPLPTFTRQAFVPMNSAQFSSAGGLNPARGTPPRQFTTSVPGPRTIPGLQQKGSFNAPLKRSPLSSHEITPPDSDHGSTDGEKTIGVASGMHSRQPSLRSMRSMQSTATNGKPRSYFTHGGRVAVSEDENLPSQAAAESQPAKEAAPSISGAGSISGKKSRFSLGFGRKGRTVAAH</sequence>
<feature type="region of interest" description="Disordered" evidence="1">
    <location>
        <begin position="1"/>
        <end position="424"/>
    </location>
</feature>
<feature type="compositionally biased region" description="Low complexity" evidence="1">
    <location>
        <begin position="694"/>
        <end position="712"/>
    </location>
</feature>
<feature type="compositionally biased region" description="Low complexity" evidence="1">
    <location>
        <begin position="996"/>
        <end position="1021"/>
    </location>
</feature>
<accession>A0AAN7WAE8</accession>
<feature type="compositionally biased region" description="Basic and acidic residues" evidence="1">
    <location>
        <begin position="937"/>
        <end position="947"/>
    </location>
</feature>
<feature type="compositionally biased region" description="Polar residues" evidence="1">
    <location>
        <begin position="83"/>
        <end position="94"/>
    </location>
</feature>
<protein>
    <submittedName>
        <fullName evidence="2">Uncharacterized protein</fullName>
    </submittedName>
</protein>
<dbReference type="Proteomes" id="UP001310594">
    <property type="component" value="Unassembled WGS sequence"/>
</dbReference>
<dbReference type="InterPro" id="IPR022124">
    <property type="entry name" value="DUF3659"/>
</dbReference>